<comment type="similarity">
    <text evidence="5">Belongs to the protein N5-glutamine methyltransferase family. PrmC subfamily.</text>
</comment>
<dbReference type="NCBIfam" id="TIGR00536">
    <property type="entry name" value="hemK_fam"/>
    <property type="match status" value="1"/>
</dbReference>
<dbReference type="InterPro" id="IPR050320">
    <property type="entry name" value="N5-glutamine_MTase"/>
</dbReference>
<dbReference type="PANTHER" id="PTHR18895">
    <property type="entry name" value="HEMK METHYLTRANSFERASE"/>
    <property type="match status" value="1"/>
</dbReference>
<evidence type="ECO:0000256" key="5">
    <source>
        <dbReference type="HAMAP-Rule" id="MF_02126"/>
    </source>
</evidence>
<feature type="binding site" evidence="5">
    <location>
        <begin position="124"/>
        <end position="128"/>
    </location>
    <ligand>
        <name>S-adenosyl-L-methionine</name>
        <dbReference type="ChEBI" id="CHEBI:59789"/>
    </ligand>
</feature>
<evidence type="ECO:0000256" key="4">
    <source>
        <dbReference type="ARBA" id="ARBA00048391"/>
    </source>
</evidence>
<dbReference type="InterPro" id="IPR007848">
    <property type="entry name" value="Small_mtfrase_dom"/>
</dbReference>
<gene>
    <name evidence="5" type="primary">prmC</name>
    <name evidence="9" type="ORF">Tpal_193</name>
</gene>
<keyword evidence="6" id="KW-0175">Coiled coil</keyword>
<evidence type="ECO:0000313" key="9">
    <source>
        <dbReference type="EMBL" id="CZQ81401.1"/>
    </source>
</evidence>
<name>A0A143Y703_9LACT</name>
<dbReference type="Gene3D" id="3.40.50.150">
    <property type="entry name" value="Vaccinia Virus protein VP39"/>
    <property type="match status" value="1"/>
</dbReference>
<dbReference type="AlphaFoldDB" id="A0A143Y703"/>
<feature type="domain" description="Release factor glutamine methyltransferase N-terminal" evidence="8">
    <location>
        <begin position="11"/>
        <end position="79"/>
    </location>
</feature>
<dbReference type="Pfam" id="PF17827">
    <property type="entry name" value="PrmC_N"/>
    <property type="match status" value="1"/>
</dbReference>
<dbReference type="Gene3D" id="1.10.8.10">
    <property type="entry name" value="DNA helicase RuvA subunit, C-terminal domain"/>
    <property type="match status" value="1"/>
</dbReference>
<dbReference type="InterPro" id="IPR019874">
    <property type="entry name" value="RF_methyltr_PrmC"/>
</dbReference>
<sequence>MVASKGLTYQQALQNAALYLEQNDKSPQGAERLLLDRLGWTKTDLLMRFTETISDEEHKQYLSDLNEYIAGKPIQYIVGVEWFYGYPLKVTEATLIPRPETEELVQRALAALEGKGPQKVLDIGTGSGAIAIAMKKERPQDDVTAIDISESALAVAQENAKQLHAEIRFLKGNLLEPVQLETFDCIISNPPYIGEDEIHLMDKSVLEYEPHTALFAENNGLDLYEKMAFELPFYLKTDGCLFMEIGFKQGDKLLALYKQAFPDKTVTIEKDLSGLDRMLIVK</sequence>
<dbReference type="NCBIfam" id="TIGR03534">
    <property type="entry name" value="RF_mod_PrmC"/>
    <property type="match status" value="1"/>
</dbReference>
<dbReference type="STRING" id="140314.SAMN04488076_10298"/>
<dbReference type="GO" id="GO:0032259">
    <property type="term" value="P:methylation"/>
    <property type="evidence" value="ECO:0007669"/>
    <property type="project" value="UniProtKB-KW"/>
</dbReference>
<evidence type="ECO:0000256" key="1">
    <source>
        <dbReference type="ARBA" id="ARBA00022603"/>
    </source>
</evidence>
<dbReference type="GO" id="GO:0102559">
    <property type="term" value="F:peptide chain release factor N(5)-glutamine methyltransferase activity"/>
    <property type="evidence" value="ECO:0007669"/>
    <property type="project" value="UniProtKB-EC"/>
</dbReference>
<dbReference type="Proteomes" id="UP000242754">
    <property type="component" value="Unassembled WGS sequence"/>
</dbReference>
<feature type="coiled-coil region" evidence="6">
    <location>
        <begin position="146"/>
        <end position="173"/>
    </location>
</feature>
<comment type="caution">
    <text evidence="5">Lacks conserved residue(s) required for the propagation of feature annotation.</text>
</comment>
<evidence type="ECO:0000259" key="8">
    <source>
        <dbReference type="Pfam" id="PF17827"/>
    </source>
</evidence>
<organism evidence="9 10">
    <name type="scientific">Trichococcus palustris</name>
    <dbReference type="NCBI Taxonomy" id="140314"/>
    <lineage>
        <taxon>Bacteria</taxon>
        <taxon>Bacillati</taxon>
        <taxon>Bacillota</taxon>
        <taxon>Bacilli</taxon>
        <taxon>Lactobacillales</taxon>
        <taxon>Carnobacteriaceae</taxon>
        <taxon>Trichococcus</taxon>
    </lineage>
</organism>
<dbReference type="SUPFAM" id="SSF53335">
    <property type="entry name" value="S-adenosyl-L-methionine-dependent methyltransferases"/>
    <property type="match status" value="1"/>
</dbReference>
<dbReference type="InterPro" id="IPR040758">
    <property type="entry name" value="PrmC_N"/>
</dbReference>
<protein>
    <recommendedName>
        <fullName evidence="5">Release factor glutamine methyltransferase</fullName>
        <shortName evidence="5">RF MTase</shortName>
        <ecNumber evidence="5">2.1.1.297</ecNumber>
    </recommendedName>
    <alternativeName>
        <fullName evidence="5">N5-glutamine methyltransferase PrmC</fullName>
    </alternativeName>
    <alternativeName>
        <fullName evidence="5">Protein-(glutamine-N5) MTase PrmC</fullName>
    </alternativeName>
    <alternativeName>
        <fullName evidence="5">Protein-glutamine N-methyltransferase PrmC</fullName>
    </alternativeName>
</protein>
<evidence type="ECO:0000256" key="6">
    <source>
        <dbReference type="SAM" id="Coils"/>
    </source>
</evidence>
<proteinExistence type="inferred from homology"/>
<comment type="function">
    <text evidence="5">Methylates the class 1 translation termination release factors RF1/PrfA and RF2/PrfB on the glutamine residue of the universally conserved GGQ motif.</text>
</comment>
<dbReference type="Pfam" id="PF05175">
    <property type="entry name" value="MTS"/>
    <property type="match status" value="1"/>
</dbReference>
<dbReference type="PROSITE" id="PS00092">
    <property type="entry name" value="N6_MTASE"/>
    <property type="match status" value="1"/>
</dbReference>
<dbReference type="EC" id="2.1.1.297" evidence="5"/>
<keyword evidence="2 5" id="KW-0808">Transferase</keyword>
<evidence type="ECO:0000259" key="7">
    <source>
        <dbReference type="Pfam" id="PF05175"/>
    </source>
</evidence>
<feature type="binding site" evidence="5">
    <location>
        <begin position="189"/>
        <end position="192"/>
    </location>
    <ligand>
        <name>substrate</name>
    </ligand>
</feature>
<dbReference type="PANTHER" id="PTHR18895:SF74">
    <property type="entry name" value="MTRF1L RELEASE FACTOR GLUTAMINE METHYLTRANSFERASE"/>
    <property type="match status" value="1"/>
</dbReference>
<feature type="binding site" evidence="5">
    <location>
        <position position="147"/>
    </location>
    <ligand>
        <name>S-adenosyl-L-methionine</name>
        <dbReference type="ChEBI" id="CHEBI:59789"/>
    </ligand>
</feature>
<evidence type="ECO:0000313" key="10">
    <source>
        <dbReference type="Proteomes" id="UP000242754"/>
    </source>
</evidence>
<dbReference type="InterPro" id="IPR004556">
    <property type="entry name" value="HemK-like"/>
</dbReference>
<dbReference type="GO" id="GO:0003676">
    <property type="term" value="F:nucleic acid binding"/>
    <property type="evidence" value="ECO:0007669"/>
    <property type="project" value="InterPro"/>
</dbReference>
<dbReference type="InterPro" id="IPR029063">
    <property type="entry name" value="SAM-dependent_MTases_sf"/>
</dbReference>
<dbReference type="HAMAP" id="MF_02126">
    <property type="entry name" value="RF_methyltr_PrmC"/>
    <property type="match status" value="1"/>
</dbReference>
<dbReference type="RefSeq" id="WP_087030093.1">
    <property type="nucleotide sequence ID" value="NZ_FJNE01000001.1"/>
</dbReference>
<keyword evidence="10" id="KW-1185">Reference proteome</keyword>
<reference evidence="9 10" key="1">
    <citation type="submission" date="2016-02" db="EMBL/GenBank/DDBJ databases">
        <authorList>
            <person name="Wen L."/>
            <person name="He K."/>
            <person name="Yang H."/>
        </authorList>
    </citation>
    <scope>NUCLEOTIDE SEQUENCE [LARGE SCALE GENOMIC DNA]</scope>
    <source>
        <strain evidence="9">Trichococcus palustris</strain>
    </source>
</reference>
<keyword evidence="1 5" id="KW-0489">Methyltransferase</keyword>
<accession>A0A143Y703</accession>
<feature type="domain" description="Methyltransferase small" evidence="7">
    <location>
        <begin position="111"/>
        <end position="195"/>
    </location>
</feature>
<comment type="catalytic activity">
    <reaction evidence="4 5">
        <text>L-glutaminyl-[peptide chain release factor] + S-adenosyl-L-methionine = N(5)-methyl-L-glutaminyl-[peptide chain release factor] + S-adenosyl-L-homocysteine + H(+)</text>
        <dbReference type="Rhea" id="RHEA:42896"/>
        <dbReference type="Rhea" id="RHEA-COMP:10271"/>
        <dbReference type="Rhea" id="RHEA-COMP:10272"/>
        <dbReference type="ChEBI" id="CHEBI:15378"/>
        <dbReference type="ChEBI" id="CHEBI:30011"/>
        <dbReference type="ChEBI" id="CHEBI:57856"/>
        <dbReference type="ChEBI" id="CHEBI:59789"/>
        <dbReference type="ChEBI" id="CHEBI:61891"/>
        <dbReference type="EC" id="2.1.1.297"/>
    </reaction>
</comment>
<dbReference type="OrthoDB" id="9800643at2"/>
<feature type="binding site" evidence="5">
    <location>
        <position position="189"/>
    </location>
    <ligand>
        <name>S-adenosyl-L-methionine</name>
        <dbReference type="ChEBI" id="CHEBI:59789"/>
    </ligand>
</feature>
<dbReference type="InterPro" id="IPR002052">
    <property type="entry name" value="DNA_methylase_N6_adenine_CS"/>
</dbReference>
<dbReference type="EMBL" id="FJNE01000001">
    <property type="protein sequence ID" value="CZQ81401.1"/>
    <property type="molecule type" value="Genomic_DNA"/>
</dbReference>
<keyword evidence="3 5" id="KW-0949">S-adenosyl-L-methionine</keyword>
<dbReference type="CDD" id="cd02440">
    <property type="entry name" value="AdoMet_MTases"/>
    <property type="match status" value="1"/>
</dbReference>
<evidence type="ECO:0000256" key="3">
    <source>
        <dbReference type="ARBA" id="ARBA00022691"/>
    </source>
</evidence>
<evidence type="ECO:0000256" key="2">
    <source>
        <dbReference type="ARBA" id="ARBA00022679"/>
    </source>
</evidence>